<comment type="similarity">
    <text evidence="4">Belongs to the YigI thioesterase family.</text>
</comment>
<evidence type="ECO:0000256" key="4">
    <source>
        <dbReference type="ARBA" id="ARBA00038381"/>
    </source>
</evidence>
<dbReference type="SUPFAM" id="SSF54637">
    <property type="entry name" value="Thioesterase/thiol ester dehydrase-isomerase"/>
    <property type="match status" value="1"/>
</dbReference>
<evidence type="ECO:0000256" key="1">
    <source>
        <dbReference type="ARBA" id="ARBA00022801"/>
    </source>
</evidence>
<gene>
    <name evidence="9" type="ORF">GM920_00260</name>
</gene>
<dbReference type="EMBL" id="WNXC01000001">
    <property type="protein sequence ID" value="MBB2147330.1"/>
    <property type="molecule type" value="Genomic_DNA"/>
</dbReference>
<comment type="caution">
    <text evidence="9">The sequence shown here is derived from an EMBL/GenBank/DDBJ whole genome shotgun (WGS) entry which is preliminary data.</text>
</comment>
<dbReference type="PANTHER" id="PTHR43240">
    <property type="entry name" value="1,4-DIHYDROXY-2-NAPHTHOYL-COA THIOESTERASE 1"/>
    <property type="match status" value="1"/>
</dbReference>
<evidence type="ECO:0000313" key="10">
    <source>
        <dbReference type="Proteomes" id="UP000636110"/>
    </source>
</evidence>
<dbReference type="PANTHER" id="PTHR43240:SF20">
    <property type="entry name" value="MEDIUM_LONG-CHAIN ACYL-COA THIOESTERASE YIGI"/>
    <property type="match status" value="1"/>
</dbReference>
<dbReference type="Pfam" id="PF03061">
    <property type="entry name" value="4HBT"/>
    <property type="match status" value="1"/>
</dbReference>
<comment type="catalytic activity">
    <reaction evidence="7">
        <text>a medium-chain fatty acyl-CoA + H2O = a medium-chain fatty acid + CoA + H(+)</text>
        <dbReference type="Rhea" id="RHEA:68184"/>
        <dbReference type="ChEBI" id="CHEBI:15377"/>
        <dbReference type="ChEBI" id="CHEBI:15378"/>
        <dbReference type="ChEBI" id="CHEBI:57287"/>
        <dbReference type="ChEBI" id="CHEBI:59558"/>
        <dbReference type="ChEBI" id="CHEBI:90546"/>
    </reaction>
</comment>
<evidence type="ECO:0000256" key="6">
    <source>
        <dbReference type="ARBA" id="ARBA00040062"/>
    </source>
</evidence>
<protein>
    <recommendedName>
        <fullName evidence="6">Medium/long-chain acyl-CoA thioesterase YigI</fullName>
        <ecNumber evidence="5">3.1.2.20</ecNumber>
    </recommendedName>
</protein>
<comment type="catalytic activity">
    <reaction evidence="3">
        <text>a long-chain fatty acyl-CoA + H2O = a long-chain fatty acid + CoA + H(+)</text>
        <dbReference type="Rhea" id="RHEA:67680"/>
        <dbReference type="ChEBI" id="CHEBI:15377"/>
        <dbReference type="ChEBI" id="CHEBI:15378"/>
        <dbReference type="ChEBI" id="CHEBI:57287"/>
        <dbReference type="ChEBI" id="CHEBI:57560"/>
        <dbReference type="ChEBI" id="CHEBI:83139"/>
    </reaction>
</comment>
<dbReference type="CDD" id="cd03443">
    <property type="entry name" value="PaaI_thioesterase"/>
    <property type="match status" value="1"/>
</dbReference>
<dbReference type="NCBIfam" id="TIGR00369">
    <property type="entry name" value="unchar_dom_1"/>
    <property type="match status" value="1"/>
</dbReference>
<feature type="domain" description="Thioesterase" evidence="8">
    <location>
        <begin position="44"/>
        <end position="118"/>
    </location>
</feature>
<dbReference type="InterPro" id="IPR029069">
    <property type="entry name" value="HotDog_dom_sf"/>
</dbReference>
<evidence type="ECO:0000256" key="7">
    <source>
        <dbReference type="ARBA" id="ARBA00048062"/>
    </source>
</evidence>
<keyword evidence="10" id="KW-1185">Reference proteome</keyword>
<dbReference type="RefSeq" id="WP_182952612.1">
    <property type="nucleotide sequence ID" value="NZ_JAVTST010000001.1"/>
</dbReference>
<evidence type="ECO:0000313" key="9">
    <source>
        <dbReference type="EMBL" id="MBB2147330.1"/>
    </source>
</evidence>
<dbReference type="Proteomes" id="UP000636110">
    <property type="component" value="Unassembled WGS sequence"/>
</dbReference>
<evidence type="ECO:0000259" key="8">
    <source>
        <dbReference type="Pfam" id="PF03061"/>
    </source>
</evidence>
<organism evidence="9 10">
    <name type="scientific">Pedobacter gandavensis</name>
    <dbReference type="NCBI Taxonomy" id="2679963"/>
    <lineage>
        <taxon>Bacteria</taxon>
        <taxon>Pseudomonadati</taxon>
        <taxon>Bacteroidota</taxon>
        <taxon>Sphingobacteriia</taxon>
        <taxon>Sphingobacteriales</taxon>
        <taxon>Sphingobacteriaceae</taxon>
        <taxon>Pedobacter</taxon>
    </lineage>
</organism>
<dbReference type="EC" id="3.1.2.20" evidence="5"/>
<comment type="catalytic activity">
    <reaction evidence="2">
        <text>a fatty acyl-CoA + H2O = a fatty acid + CoA + H(+)</text>
        <dbReference type="Rhea" id="RHEA:16781"/>
        <dbReference type="ChEBI" id="CHEBI:15377"/>
        <dbReference type="ChEBI" id="CHEBI:15378"/>
        <dbReference type="ChEBI" id="CHEBI:28868"/>
        <dbReference type="ChEBI" id="CHEBI:57287"/>
        <dbReference type="ChEBI" id="CHEBI:77636"/>
        <dbReference type="EC" id="3.1.2.20"/>
    </reaction>
</comment>
<sequence length="133" mass="14526">MEDRIKQSFGKQNLMQTLGAELVSIERGMVKIACSFSDTLTQQHGYFHAGVATSILDSACGYAALSMMPEKAEVLTVEFKVNFLRPADTSKLIAIGKVLKSGKTLVICEGEVYDEAEERLIAKMTATMITINS</sequence>
<evidence type="ECO:0000256" key="3">
    <source>
        <dbReference type="ARBA" id="ARBA00036002"/>
    </source>
</evidence>
<dbReference type="Gene3D" id="3.10.129.10">
    <property type="entry name" value="Hotdog Thioesterase"/>
    <property type="match status" value="1"/>
</dbReference>
<accession>A0ABR6EQ09</accession>
<name>A0ABR6EQ09_9SPHI</name>
<evidence type="ECO:0000256" key="5">
    <source>
        <dbReference type="ARBA" id="ARBA00038894"/>
    </source>
</evidence>
<keyword evidence="1" id="KW-0378">Hydrolase</keyword>
<dbReference type="InterPro" id="IPR006683">
    <property type="entry name" value="Thioestr_dom"/>
</dbReference>
<proteinExistence type="inferred from homology"/>
<reference evidence="9 10" key="1">
    <citation type="submission" date="2019-11" db="EMBL/GenBank/DDBJ databases">
        <title>Description of Pedobacter sp. LMG 31462T.</title>
        <authorList>
            <person name="Carlier A."/>
            <person name="Qi S."/>
            <person name="Vandamme P."/>
        </authorList>
    </citation>
    <scope>NUCLEOTIDE SEQUENCE [LARGE SCALE GENOMIC DNA]</scope>
    <source>
        <strain evidence="9 10">LMG 31462</strain>
    </source>
</reference>
<evidence type="ECO:0000256" key="2">
    <source>
        <dbReference type="ARBA" id="ARBA00035880"/>
    </source>
</evidence>
<dbReference type="InterPro" id="IPR003736">
    <property type="entry name" value="PAAI_dom"/>
</dbReference>